<dbReference type="Proteomes" id="UP000007303">
    <property type="component" value="Unassembled WGS sequence"/>
</dbReference>
<dbReference type="GO" id="GO:0004930">
    <property type="term" value="F:G protein-coupled receptor activity"/>
    <property type="evidence" value="ECO:0007669"/>
    <property type="project" value="InterPro"/>
</dbReference>
<protein>
    <submittedName>
        <fullName evidence="7">Odorant receptor</fullName>
    </submittedName>
</protein>
<name>Q2PR79_TETNG</name>
<feature type="transmembrane region" description="Helical" evidence="5">
    <location>
        <begin position="265"/>
        <end position="285"/>
    </location>
</feature>
<dbReference type="GO" id="GO:0005549">
    <property type="term" value="F:odorant binding"/>
    <property type="evidence" value="ECO:0007669"/>
    <property type="project" value="TreeGrafter"/>
</dbReference>
<feature type="transmembrane region" description="Helical" evidence="5">
    <location>
        <begin position="86"/>
        <end position="103"/>
    </location>
</feature>
<dbReference type="Gene3D" id="1.20.1070.10">
    <property type="entry name" value="Rhodopsin 7-helix transmembrane proteins"/>
    <property type="match status" value="1"/>
</dbReference>
<organism evidence="7">
    <name type="scientific">Tetraodon nigroviridis</name>
    <name type="common">Spotted green pufferfish</name>
    <name type="synonym">Chelonodon nigroviridis</name>
    <dbReference type="NCBI Taxonomy" id="99883"/>
    <lineage>
        <taxon>Eukaryota</taxon>
        <taxon>Metazoa</taxon>
        <taxon>Chordata</taxon>
        <taxon>Craniata</taxon>
        <taxon>Vertebrata</taxon>
        <taxon>Euteleostomi</taxon>
        <taxon>Actinopterygii</taxon>
        <taxon>Neopterygii</taxon>
        <taxon>Teleostei</taxon>
        <taxon>Neoteleostei</taxon>
        <taxon>Acanthomorphata</taxon>
        <taxon>Eupercaria</taxon>
        <taxon>Tetraodontiformes</taxon>
        <taxon>Tetradontoidea</taxon>
        <taxon>Tetraodontidae</taxon>
        <taxon>Tetraodon</taxon>
    </lineage>
</organism>
<feature type="transmembrane region" description="Helical" evidence="5">
    <location>
        <begin position="229"/>
        <end position="245"/>
    </location>
</feature>
<dbReference type="OMA" id="VINDMLH"/>
<dbReference type="InterPro" id="IPR017452">
    <property type="entry name" value="GPCR_Rhodpsn_7TM"/>
</dbReference>
<evidence type="ECO:0000256" key="2">
    <source>
        <dbReference type="ARBA" id="ARBA00022692"/>
    </source>
</evidence>
<evidence type="ECO:0000256" key="5">
    <source>
        <dbReference type="SAM" id="Phobius"/>
    </source>
</evidence>
<dbReference type="InterPro" id="IPR052921">
    <property type="entry name" value="GPCR1_Superfamily_Member"/>
</dbReference>
<dbReference type="GeneTree" id="ENSGT00940000161337"/>
<reference evidence="8" key="3">
    <citation type="submission" date="2025-05" db="UniProtKB">
        <authorList>
            <consortium name="Ensembl"/>
        </authorList>
    </citation>
    <scope>IDENTIFICATION</scope>
</reference>
<evidence type="ECO:0000256" key="3">
    <source>
        <dbReference type="ARBA" id="ARBA00022989"/>
    </source>
</evidence>
<dbReference type="SUPFAM" id="SSF81321">
    <property type="entry name" value="Family A G protein-coupled receptor-like"/>
    <property type="match status" value="1"/>
</dbReference>
<keyword evidence="2 5" id="KW-0812">Transmembrane</keyword>
<sequence>MNASAANASGTAAFRDSFSKAVTKNAVVLVLGLFINYINRGLIHTFCKHQVFYTNSRYVLFIHLVINDMLHVNLTMVLFLISYTVYRVNVCVCWLLLLPALITTENTPLNLAAMALECYVAVCLPLRHAQICTVRRTRTLILLMWTTTVCSSASDLLLTLATERLAIVRSQVFCLRHTAFPHPVIVKKRDATYSLFLVMVWITMFYAYFRILVAAKTASKDAKKARNTIVLHSFQLLLCMAAYLTPALRDALQRRFPENSVDVLFASYVLVQILPRSLSPLVYSVRDQTFRRYLRRYLLRWRR</sequence>
<dbReference type="EMBL" id="DQ306149">
    <property type="protein sequence ID" value="ABC43388.1"/>
    <property type="molecule type" value="Genomic_DNA"/>
</dbReference>
<feature type="transmembrane region" description="Helical" evidence="5">
    <location>
        <begin position="21"/>
        <end position="38"/>
    </location>
</feature>
<keyword evidence="3 5" id="KW-1133">Transmembrane helix</keyword>
<evidence type="ECO:0000259" key="6">
    <source>
        <dbReference type="PROSITE" id="PS50262"/>
    </source>
</evidence>
<dbReference type="PANTHER" id="PTHR26451">
    <property type="entry name" value="G_PROTEIN_RECEP_F1_2 DOMAIN-CONTAINING PROTEIN"/>
    <property type="match status" value="1"/>
</dbReference>
<dbReference type="PANTHER" id="PTHR26451:SF998">
    <property type="entry name" value="ODORANT RECEPTOR-RELATED"/>
    <property type="match status" value="1"/>
</dbReference>
<proteinExistence type="predicted"/>
<gene>
    <name evidence="7" type="primary">OR10960-3</name>
</gene>
<feature type="transmembrane region" description="Helical" evidence="5">
    <location>
        <begin position="58"/>
        <end position="79"/>
    </location>
</feature>
<evidence type="ECO:0000256" key="1">
    <source>
        <dbReference type="ARBA" id="ARBA00004370"/>
    </source>
</evidence>
<dbReference type="GO" id="GO:0004984">
    <property type="term" value="F:olfactory receptor activity"/>
    <property type="evidence" value="ECO:0007669"/>
    <property type="project" value="TreeGrafter"/>
</dbReference>
<evidence type="ECO:0000313" key="9">
    <source>
        <dbReference type="Proteomes" id="UP000007303"/>
    </source>
</evidence>
<dbReference type="Pfam" id="PF00001">
    <property type="entry name" value="7tm_1"/>
    <property type="match status" value="1"/>
</dbReference>
<feature type="domain" description="G-protein coupled receptors family 1 profile" evidence="6">
    <location>
        <begin position="38"/>
        <end position="283"/>
    </location>
</feature>
<dbReference type="AlphaFoldDB" id="Q2PR79"/>
<dbReference type="Ensembl" id="ENSTNIT00000003958.1">
    <property type="protein sequence ID" value="ENSTNIP00000000240.1"/>
    <property type="gene ID" value="ENSTNIG00000000527.1"/>
</dbReference>
<dbReference type="InterPro" id="IPR000276">
    <property type="entry name" value="GPCR_Rhodpsn"/>
</dbReference>
<feature type="transmembrane region" description="Helical" evidence="5">
    <location>
        <begin position="109"/>
        <end position="127"/>
    </location>
</feature>
<dbReference type="GO" id="GO:0016020">
    <property type="term" value="C:membrane"/>
    <property type="evidence" value="ECO:0007669"/>
    <property type="project" value="UniProtKB-SubCell"/>
</dbReference>
<dbReference type="HOGENOM" id="CLU_077059_0_0_1"/>
<evidence type="ECO:0000313" key="7">
    <source>
        <dbReference type="EMBL" id="ABC43388.1"/>
    </source>
</evidence>
<keyword evidence="7" id="KW-0675">Receptor</keyword>
<evidence type="ECO:0000313" key="8">
    <source>
        <dbReference type="Ensembl" id="ENSTNIP00000000240.1"/>
    </source>
</evidence>
<dbReference type="PROSITE" id="PS50262">
    <property type="entry name" value="G_PROTEIN_RECEP_F1_2"/>
    <property type="match status" value="1"/>
</dbReference>
<evidence type="ECO:0000256" key="4">
    <source>
        <dbReference type="ARBA" id="ARBA00023136"/>
    </source>
</evidence>
<feature type="transmembrane region" description="Helical" evidence="5">
    <location>
        <begin position="139"/>
        <end position="161"/>
    </location>
</feature>
<dbReference type="STRING" id="99883.ENSTNIP00000000240"/>
<keyword evidence="4 5" id="KW-0472">Membrane</keyword>
<reference evidence="7" key="2">
    <citation type="journal article" date="2006" name="BMC Genomics">
        <title>The odorant receptor repertoire of teleost fish.</title>
        <authorList>
            <person name="Alioto T.S."/>
            <person name="Ngai J."/>
        </authorList>
    </citation>
    <scope>NUCLEOTIDE SEQUENCE</scope>
</reference>
<accession>Q2PR79</accession>
<feature type="transmembrane region" description="Helical" evidence="5">
    <location>
        <begin position="191"/>
        <end position="209"/>
    </location>
</feature>
<reference evidence="9" key="1">
    <citation type="journal article" date="2004" name="Nature">
        <title>Genome duplication in the teleost fish Tetraodon nigroviridis reveals the early vertebrate proto-karyotype.</title>
        <authorList>
            <person name="Jaillon O."/>
            <person name="Aury J.-M."/>
            <person name="Brunet F."/>
            <person name="Petit J.-L."/>
            <person name="Stange-Thomann N."/>
            <person name="Mauceli E."/>
            <person name="Bouneau L."/>
            <person name="Fischer C."/>
            <person name="Ozouf-Costaz C."/>
            <person name="Bernot A."/>
            <person name="Nicaud S."/>
            <person name="Jaffe D."/>
            <person name="Fisher S."/>
            <person name="Lutfalla G."/>
            <person name="Dossat C."/>
            <person name="Segurens B."/>
            <person name="Dasilva C."/>
            <person name="Salanoubat M."/>
            <person name="Levy M."/>
            <person name="Boudet N."/>
            <person name="Castellano S."/>
            <person name="Anthouard V."/>
            <person name="Jubin C."/>
            <person name="Castelli V."/>
            <person name="Katinka M."/>
            <person name="Vacherie B."/>
            <person name="Biemont C."/>
            <person name="Skalli Z."/>
            <person name="Cattolico L."/>
            <person name="Poulain J."/>
            <person name="De Berardinis V."/>
            <person name="Cruaud C."/>
            <person name="Duprat S."/>
            <person name="Brottier P."/>
            <person name="Coutanceau J.-P."/>
            <person name="Gouzy J."/>
            <person name="Parra G."/>
            <person name="Lardier G."/>
            <person name="Chapple C."/>
            <person name="McKernan K.J."/>
            <person name="McEwan P."/>
            <person name="Bosak S."/>
            <person name="Kellis M."/>
            <person name="Volff J.-N."/>
            <person name="Guigo R."/>
            <person name="Zody M.C."/>
            <person name="Mesirov J."/>
            <person name="Lindblad-Toh K."/>
            <person name="Birren B."/>
            <person name="Nusbaum C."/>
            <person name="Kahn D."/>
            <person name="Robinson-Rechavi M."/>
            <person name="Laudet V."/>
            <person name="Schachter V."/>
            <person name="Quetier F."/>
            <person name="Saurin W."/>
            <person name="Scarpelli C."/>
            <person name="Wincker P."/>
            <person name="Lander E.S."/>
            <person name="Weissenbach J."/>
            <person name="Roest Crollius H."/>
        </authorList>
    </citation>
    <scope>NUCLEOTIDE SEQUENCE [LARGE SCALE GENOMIC DNA]</scope>
</reference>
<keyword evidence="9" id="KW-1185">Reference proteome</keyword>
<dbReference type="FunFam" id="1.20.1070.10:FF:000096">
    <property type="entry name" value="Odorant receptor 131-2"/>
    <property type="match status" value="1"/>
</dbReference>
<comment type="subcellular location">
    <subcellularLocation>
        <location evidence="1">Membrane</location>
    </subcellularLocation>
</comment>